<dbReference type="AlphaFoldDB" id="A0A7N0RGJ6"/>
<feature type="compositionally biased region" description="Basic and acidic residues" evidence="1">
    <location>
        <begin position="15"/>
        <end position="51"/>
    </location>
</feature>
<dbReference type="Gramene" id="Kaladp0011s0326.2.v1.1">
    <property type="protein sequence ID" value="Kaladp0011s0326.2.v1.1"/>
    <property type="gene ID" value="Kaladp0011s0326.v1.1"/>
</dbReference>
<dbReference type="OMA" id="RQWWCGF"/>
<evidence type="ECO:0000256" key="1">
    <source>
        <dbReference type="SAM" id="MobiDB-lite"/>
    </source>
</evidence>
<dbReference type="Gramene" id="Kaladp0011s0326.3.v1.1">
    <property type="protein sequence ID" value="Kaladp0011s0326.3.v1.1"/>
    <property type="gene ID" value="Kaladp0011s0326.v1.1"/>
</dbReference>
<dbReference type="InterPro" id="IPR012870">
    <property type="entry name" value="DUF1666"/>
</dbReference>
<dbReference type="Gramene" id="Kaladp0011s0326.1.v1.1">
    <property type="protein sequence ID" value="Kaladp0011s0326.1.v1.1"/>
    <property type="gene ID" value="Kaladp0011s0326.v1.1"/>
</dbReference>
<feature type="region of interest" description="Disordered" evidence="1">
    <location>
        <begin position="81"/>
        <end position="109"/>
    </location>
</feature>
<sequence length="434" mass="50634">MDFFKVKKFGRAHKPNPERDSDDKPVPHPEEPRRNTNSEPLNKFDEVRTENAEADDDEDDDFITNEVKRRLKELRRNSFMVLIPEETGNEEEEEEDEEEDEHRTSSNEDQDVEVANYELFWCDFATFYRSYRERMLLFDRMSVQLLKEADSHVIIPMSPRSAHKKLSLPFRCLSLKKIEEPRDDTEQLQQPEIHPLQDLETAYVAQICLSWEALHCQYTQLKQKLSAQPETPTRYNRSAQEFQQFQVLLQRFIENEPYQEGSRVEQYARARIVMPKLLQVPSVQGSDDDISREDEVDLVVLAADLLQLIESSILTYRSFIKMDKKKSSGVRNLFGGHNPVATPLQQVHAALEKKSMKLKELGKRKKGGKHRSWPASDTEADLLLAIIEVKLLARVIRMPKLTKEQLIWCEDKMKKLNLSDGKLHRDPSPLLFPC</sequence>
<dbReference type="EnsemblPlants" id="Kaladp0011s0326.2.v1.1">
    <property type="protein sequence ID" value="Kaladp0011s0326.2.v1.1"/>
    <property type="gene ID" value="Kaladp0011s0326.v1.1"/>
</dbReference>
<feature type="compositionally biased region" description="Acidic residues" evidence="1">
    <location>
        <begin position="87"/>
        <end position="100"/>
    </location>
</feature>
<keyword evidence="3" id="KW-1185">Reference proteome</keyword>
<dbReference type="EnsemblPlants" id="Kaladp0011s0326.1.v1.1">
    <property type="protein sequence ID" value="Kaladp0011s0326.1.v1.1"/>
    <property type="gene ID" value="Kaladp0011s0326.v1.1"/>
</dbReference>
<evidence type="ECO:0000313" key="2">
    <source>
        <dbReference type="EnsemblPlants" id="Kaladp0011s0326.3.v1.1"/>
    </source>
</evidence>
<dbReference type="Proteomes" id="UP000594263">
    <property type="component" value="Unplaced"/>
</dbReference>
<dbReference type="EnsemblPlants" id="Kaladp0011s0326.3.v1.1">
    <property type="protein sequence ID" value="Kaladp0011s0326.3.v1.1"/>
    <property type="gene ID" value="Kaladp0011s0326.v1.1"/>
</dbReference>
<name>A0A7N0RGJ6_KALFE</name>
<protein>
    <submittedName>
        <fullName evidence="2">Uncharacterized protein</fullName>
    </submittedName>
</protein>
<accession>A0A7N0RGJ6</accession>
<organism evidence="2 3">
    <name type="scientific">Kalanchoe fedtschenkoi</name>
    <name type="common">Lavender scallops</name>
    <name type="synonym">South American air plant</name>
    <dbReference type="NCBI Taxonomy" id="63787"/>
    <lineage>
        <taxon>Eukaryota</taxon>
        <taxon>Viridiplantae</taxon>
        <taxon>Streptophyta</taxon>
        <taxon>Embryophyta</taxon>
        <taxon>Tracheophyta</taxon>
        <taxon>Spermatophyta</taxon>
        <taxon>Magnoliopsida</taxon>
        <taxon>eudicotyledons</taxon>
        <taxon>Gunneridae</taxon>
        <taxon>Pentapetalae</taxon>
        <taxon>Saxifragales</taxon>
        <taxon>Crassulaceae</taxon>
        <taxon>Kalanchoe</taxon>
    </lineage>
</organism>
<feature type="compositionally biased region" description="Acidic residues" evidence="1">
    <location>
        <begin position="52"/>
        <end position="63"/>
    </location>
</feature>
<dbReference type="PANTHER" id="PTHR46702">
    <property type="entry name" value="DNA LIGASE (DUF1666)-RELATED"/>
    <property type="match status" value="1"/>
</dbReference>
<evidence type="ECO:0000313" key="3">
    <source>
        <dbReference type="Proteomes" id="UP000594263"/>
    </source>
</evidence>
<dbReference type="Pfam" id="PF07891">
    <property type="entry name" value="DUF1666"/>
    <property type="match status" value="1"/>
</dbReference>
<feature type="region of interest" description="Disordered" evidence="1">
    <location>
        <begin position="1"/>
        <end position="64"/>
    </location>
</feature>
<reference evidence="2" key="1">
    <citation type="submission" date="2021-01" db="UniProtKB">
        <authorList>
            <consortium name="EnsemblPlants"/>
        </authorList>
    </citation>
    <scope>IDENTIFICATION</scope>
</reference>
<dbReference type="PANTHER" id="PTHR46702:SF1">
    <property type="entry name" value="DUF1666 FAMILY PROTEIN (DUF1666)"/>
    <property type="match status" value="1"/>
</dbReference>
<feature type="compositionally biased region" description="Basic residues" evidence="1">
    <location>
        <begin position="1"/>
        <end position="14"/>
    </location>
</feature>
<proteinExistence type="predicted"/>